<dbReference type="AlphaFoldDB" id="A0A6M3LE07"/>
<protein>
    <submittedName>
        <fullName evidence="1">Uncharacterized protein</fullName>
    </submittedName>
</protein>
<dbReference type="EMBL" id="MT143021">
    <property type="protein sequence ID" value="QJA91882.1"/>
    <property type="molecule type" value="Genomic_DNA"/>
</dbReference>
<accession>A0A6M3LE07</accession>
<name>A0A6M3LE07_9ZZZZ</name>
<organism evidence="1">
    <name type="scientific">viral metagenome</name>
    <dbReference type="NCBI Taxonomy" id="1070528"/>
    <lineage>
        <taxon>unclassified sequences</taxon>
        <taxon>metagenomes</taxon>
        <taxon>organismal metagenomes</taxon>
    </lineage>
</organism>
<sequence length="60" mass="7092">MEYINLKREILAEEPVNFEDVIDITLRKVKKRLIEIDCRLNSKERDSGIAEFIDELEKGL</sequence>
<proteinExistence type="predicted"/>
<gene>
    <name evidence="1" type="ORF">MM415B03236_0008</name>
</gene>
<evidence type="ECO:0000313" key="1">
    <source>
        <dbReference type="EMBL" id="QJA91882.1"/>
    </source>
</evidence>
<reference evidence="1" key="1">
    <citation type="submission" date="2020-03" db="EMBL/GenBank/DDBJ databases">
        <title>The deep terrestrial virosphere.</title>
        <authorList>
            <person name="Holmfeldt K."/>
            <person name="Nilsson E."/>
            <person name="Simone D."/>
            <person name="Lopez-Fernandez M."/>
            <person name="Wu X."/>
            <person name="de Brujin I."/>
            <person name="Lundin D."/>
            <person name="Andersson A."/>
            <person name="Bertilsson S."/>
            <person name="Dopson M."/>
        </authorList>
    </citation>
    <scope>NUCLEOTIDE SEQUENCE</scope>
    <source>
        <strain evidence="1">MM415B03236</strain>
    </source>
</reference>